<dbReference type="Gene3D" id="3.40.190.10">
    <property type="entry name" value="Periplasmic binding protein-like II"/>
    <property type="match status" value="2"/>
</dbReference>
<feature type="domain" description="HTH lysR-type" evidence="5">
    <location>
        <begin position="8"/>
        <end position="65"/>
    </location>
</feature>
<reference evidence="6 7" key="1">
    <citation type="submission" date="2016-08" db="EMBL/GenBank/DDBJ databases">
        <authorList>
            <person name="Seilhamer J.J."/>
        </authorList>
    </citation>
    <scope>NUCLEOTIDE SEQUENCE [LARGE SCALE GENOMIC DNA]</scope>
    <source>
        <strain evidence="6 7">PH27A</strain>
    </source>
</reference>
<accession>A0A1E2V8C5</accession>
<keyword evidence="7" id="KW-1185">Reference proteome</keyword>
<dbReference type="GO" id="GO:0006351">
    <property type="term" value="P:DNA-templated transcription"/>
    <property type="evidence" value="ECO:0007669"/>
    <property type="project" value="TreeGrafter"/>
</dbReference>
<evidence type="ECO:0000256" key="2">
    <source>
        <dbReference type="ARBA" id="ARBA00023015"/>
    </source>
</evidence>
<protein>
    <submittedName>
        <fullName evidence="6">LysR family transcriptional regulator</fullName>
    </submittedName>
</protein>
<dbReference type="Proteomes" id="UP000094291">
    <property type="component" value="Unassembled WGS sequence"/>
</dbReference>
<dbReference type="InterPro" id="IPR058163">
    <property type="entry name" value="LysR-type_TF_proteobact-type"/>
</dbReference>
<dbReference type="SUPFAM" id="SSF46785">
    <property type="entry name" value="Winged helix' DNA-binding domain"/>
    <property type="match status" value="1"/>
</dbReference>
<dbReference type="SUPFAM" id="SSF53850">
    <property type="entry name" value="Periplasmic binding protein-like II"/>
    <property type="match status" value="1"/>
</dbReference>
<name>A0A1E2V8C5_9GAMM</name>
<evidence type="ECO:0000256" key="1">
    <source>
        <dbReference type="ARBA" id="ARBA00009437"/>
    </source>
</evidence>
<evidence type="ECO:0000256" key="4">
    <source>
        <dbReference type="ARBA" id="ARBA00023163"/>
    </source>
</evidence>
<dbReference type="Pfam" id="PF00126">
    <property type="entry name" value="HTH_1"/>
    <property type="match status" value="1"/>
</dbReference>
<dbReference type="PANTHER" id="PTHR30537">
    <property type="entry name" value="HTH-TYPE TRANSCRIPTIONAL REGULATOR"/>
    <property type="match status" value="1"/>
</dbReference>
<dbReference type="PANTHER" id="PTHR30537:SF74">
    <property type="entry name" value="HTH-TYPE TRANSCRIPTIONAL REGULATOR TRPI"/>
    <property type="match status" value="1"/>
</dbReference>
<dbReference type="OrthoDB" id="6787458at2"/>
<dbReference type="InterPro" id="IPR005119">
    <property type="entry name" value="LysR_subst-bd"/>
</dbReference>
<evidence type="ECO:0000256" key="3">
    <source>
        <dbReference type="ARBA" id="ARBA00023125"/>
    </source>
</evidence>
<dbReference type="Pfam" id="PF03466">
    <property type="entry name" value="LysR_substrate"/>
    <property type="match status" value="1"/>
</dbReference>
<dbReference type="PROSITE" id="PS50931">
    <property type="entry name" value="HTH_LYSR"/>
    <property type="match status" value="1"/>
</dbReference>
<dbReference type="AlphaFoldDB" id="A0A1E2V8C5"/>
<dbReference type="FunFam" id="3.40.190.10:FF:000017">
    <property type="entry name" value="Glycine cleavage system transcriptional activator"/>
    <property type="match status" value="1"/>
</dbReference>
<dbReference type="GO" id="GO:0043565">
    <property type="term" value="F:sequence-specific DNA binding"/>
    <property type="evidence" value="ECO:0007669"/>
    <property type="project" value="TreeGrafter"/>
</dbReference>
<dbReference type="RefSeq" id="WP_068997300.1">
    <property type="nucleotide sequence ID" value="NZ_MDTQ01000001.1"/>
</dbReference>
<sequence>MTKTSRIPPLKALYAFDVTANTLSMSDAATQLNVTHGAVSRQIRLLEDTLGVTLFQRQSRGLVLTEAGMQLKATTRESFTRLRETCQQISDSPSQRPWVLSCPGSLLARWFIPRLDQLRQDLPSLNLHLTASESTLDPRQSGIDATLQFADPPWPDDMQVWPLMPERIGPVMSPTCQRFGDHPAADALLDEPLLHTRSRQSAWPQWAQQMGLDATQLHYGEGFEHLNYLLEAALVGLGVAIAPEYLVSAELERGRLIAPWGFVETGAWLSLWQPGSHPAPHNEQLAQWLKSQLIT</sequence>
<dbReference type="InterPro" id="IPR000847">
    <property type="entry name" value="LysR_HTH_N"/>
</dbReference>
<dbReference type="GO" id="GO:0003700">
    <property type="term" value="F:DNA-binding transcription factor activity"/>
    <property type="evidence" value="ECO:0007669"/>
    <property type="project" value="InterPro"/>
</dbReference>
<keyword evidence="3" id="KW-0238">DNA-binding</keyword>
<organism evidence="6 7">
    <name type="scientific">Terasakiispira papahanaumokuakeensis</name>
    <dbReference type="NCBI Taxonomy" id="197479"/>
    <lineage>
        <taxon>Bacteria</taxon>
        <taxon>Pseudomonadati</taxon>
        <taxon>Pseudomonadota</taxon>
        <taxon>Gammaproteobacteria</taxon>
        <taxon>Oceanospirillales</taxon>
        <taxon>Terasakiispira</taxon>
    </lineage>
</organism>
<dbReference type="PRINTS" id="PR00039">
    <property type="entry name" value="HTHLYSR"/>
</dbReference>
<keyword evidence="2" id="KW-0805">Transcription regulation</keyword>
<dbReference type="STRING" id="197479.BFW38_04400"/>
<evidence type="ECO:0000313" key="6">
    <source>
        <dbReference type="EMBL" id="ODC02905.1"/>
    </source>
</evidence>
<proteinExistence type="inferred from homology"/>
<dbReference type="InterPro" id="IPR036390">
    <property type="entry name" value="WH_DNA-bd_sf"/>
</dbReference>
<comment type="caution">
    <text evidence="6">The sequence shown here is derived from an EMBL/GenBank/DDBJ whole genome shotgun (WGS) entry which is preliminary data.</text>
</comment>
<dbReference type="Gene3D" id="1.10.10.10">
    <property type="entry name" value="Winged helix-like DNA-binding domain superfamily/Winged helix DNA-binding domain"/>
    <property type="match status" value="1"/>
</dbReference>
<keyword evidence="4" id="KW-0804">Transcription</keyword>
<dbReference type="EMBL" id="MDTQ01000001">
    <property type="protein sequence ID" value="ODC02905.1"/>
    <property type="molecule type" value="Genomic_DNA"/>
</dbReference>
<evidence type="ECO:0000259" key="5">
    <source>
        <dbReference type="PROSITE" id="PS50931"/>
    </source>
</evidence>
<comment type="similarity">
    <text evidence="1">Belongs to the LysR transcriptional regulatory family.</text>
</comment>
<evidence type="ECO:0000313" key="7">
    <source>
        <dbReference type="Proteomes" id="UP000094291"/>
    </source>
</evidence>
<dbReference type="InterPro" id="IPR036388">
    <property type="entry name" value="WH-like_DNA-bd_sf"/>
</dbReference>
<gene>
    <name evidence="6" type="ORF">BFW38_04400</name>
</gene>